<feature type="domain" description="Alpha-D-phosphohexomutase alpha/beta/alpha" evidence="10">
    <location>
        <begin position="19"/>
        <end position="156"/>
    </location>
</feature>
<evidence type="ECO:0000256" key="9">
    <source>
        <dbReference type="RuleBase" id="RU004326"/>
    </source>
</evidence>
<evidence type="ECO:0000256" key="6">
    <source>
        <dbReference type="ARBA" id="ARBA00022723"/>
    </source>
</evidence>
<keyword evidence="8" id="KW-0413">Isomerase</keyword>
<dbReference type="InterPro" id="IPR005846">
    <property type="entry name" value="A-D-PHexomutase_a/b/a-III"/>
</dbReference>
<dbReference type="NCBIfam" id="NF005737">
    <property type="entry name" value="PRK07564.1-1"/>
    <property type="match status" value="1"/>
</dbReference>
<comment type="similarity">
    <text evidence="3 9">Belongs to the phosphohexose mutase family.</text>
</comment>
<dbReference type="SUPFAM" id="SSF55957">
    <property type="entry name" value="Phosphoglucomutase, C-terminal domain"/>
    <property type="match status" value="1"/>
</dbReference>
<accession>A0A0A1ZPK4</accession>
<evidence type="ECO:0000313" key="13">
    <source>
        <dbReference type="EMBL" id="KGF90093.1"/>
    </source>
</evidence>
<dbReference type="EC" id="5.4.2.2" evidence="4"/>
<evidence type="ECO:0000259" key="12">
    <source>
        <dbReference type="Pfam" id="PF02880"/>
    </source>
</evidence>
<dbReference type="InterPro" id="IPR016066">
    <property type="entry name" value="A-D-PHexomutase_CS"/>
</dbReference>
<evidence type="ECO:0000256" key="3">
    <source>
        <dbReference type="ARBA" id="ARBA00010231"/>
    </source>
</evidence>
<keyword evidence="5" id="KW-0597">Phosphoprotein</keyword>
<name>A0A0A1ZPK4_PROMR</name>
<evidence type="ECO:0000256" key="5">
    <source>
        <dbReference type="ARBA" id="ARBA00022553"/>
    </source>
</evidence>
<gene>
    <name evidence="13" type="ORF">EU93_1957</name>
</gene>
<keyword evidence="7 9" id="KW-0460">Magnesium</keyword>
<dbReference type="PROSITE" id="PS00710">
    <property type="entry name" value="PGM_PMM"/>
    <property type="match status" value="1"/>
</dbReference>
<evidence type="ECO:0000256" key="2">
    <source>
        <dbReference type="ARBA" id="ARBA00001946"/>
    </source>
</evidence>
<dbReference type="SUPFAM" id="SSF53738">
    <property type="entry name" value="Phosphoglucomutase, first 3 domains"/>
    <property type="match status" value="3"/>
</dbReference>
<dbReference type="InterPro" id="IPR045244">
    <property type="entry name" value="PGM"/>
</dbReference>
<dbReference type="GO" id="GO:0000287">
    <property type="term" value="F:magnesium ion binding"/>
    <property type="evidence" value="ECO:0007669"/>
    <property type="project" value="InterPro"/>
</dbReference>
<feature type="domain" description="Alpha-D-phosphohexomutase alpha/beta/alpha" evidence="12">
    <location>
        <begin position="300"/>
        <end position="412"/>
    </location>
</feature>
<proteinExistence type="inferred from homology"/>
<dbReference type="PRINTS" id="PR00509">
    <property type="entry name" value="PGMPMM"/>
</dbReference>
<comment type="catalytic activity">
    <reaction evidence="1">
        <text>alpha-D-glucose 1-phosphate = alpha-D-glucose 6-phosphate</text>
        <dbReference type="Rhea" id="RHEA:23536"/>
        <dbReference type="ChEBI" id="CHEBI:58225"/>
        <dbReference type="ChEBI" id="CHEBI:58601"/>
        <dbReference type="EC" id="5.4.2.2"/>
    </reaction>
</comment>
<comment type="cofactor">
    <cofactor evidence="2">
        <name>Mg(2+)</name>
        <dbReference type="ChEBI" id="CHEBI:18420"/>
    </cofactor>
</comment>
<dbReference type="Pfam" id="PF02878">
    <property type="entry name" value="PGM_PMM_I"/>
    <property type="match status" value="1"/>
</dbReference>
<dbReference type="InterPro" id="IPR005844">
    <property type="entry name" value="A-D-PHexomutase_a/b/a-I"/>
</dbReference>
<evidence type="ECO:0000256" key="1">
    <source>
        <dbReference type="ARBA" id="ARBA00000443"/>
    </source>
</evidence>
<dbReference type="PANTHER" id="PTHR22573:SF2">
    <property type="entry name" value="PHOSPHOGLUCOMUTASE"/>
    <property type="match status" value="1"/>
</dbReference>
<comment type="caution">
    <text evidence="13">The sequence shown here is derived from an EMBL/GenBank/DDBJ whole genome shotgun (WGS) entry which is preliminary data.</text>
</comment>
<dbReference type="Pfam" id="PF02880">
    <property type="entry name" value="PGM_PMM_III"/>
    <property type="match status" value="1"/>
</dbReference>
<protein>
    <recommendedName>
        <fullName evidence="4">phosphoglucomutase (alpha-D-glucose-1,6-bisphosphate-dependent)</fullName>
        <ecNumber evidence="4">5.4.2.2</ecNumber>
    </recommendedName>
</protein>
<keyword evidence="6 9" id="KW-0479">Metal-binding</keyword>
<evidence type="ECO:0000259" key="11">
    <source>
        <dbReference type="Pfam" id="PF02879"/>
    </source>
</evidence>
<evidence type="ECO:0000259" key="10">
    <source>
        <dbReference type="Pfam" id="PF02878"/>
    </source>
</evidence>
<organism evidence="13 14">
    <name type="scientific">Prochlorococcus marinus str. MIT 9116</name>
    <dbReference type="NCBI Taxonomy" id="167544"/>
    <lineage>
        <taxon>Bacteria</taxon>
        <taxon>Bacillati</taxon>
        <taxon>Cyanobacteriota</taxon>
        <taxon>Cyanophyceae</taxon>
        <taxon>Synechococcales</taxon>
        <taxon>Prochlorococcaceae</taxon>
        <taxon>Prochlorococcus</taxon>
    </lineage>
</organism>
<reference evidence="14" key="1">
    <citation type="journal article" date="2014" name="Sci. Data">
        <title>Genomes of diverse isolates of the marine cyanobacterium Prochlorococcus.</title>
        <authorList>
            <person name="Biller S."/>
            <person name="Berube P."/>
            <person name="Thompson J."/>
            <person name="Kelly L."/>
            <person name="Roggensack S."/>
            <person name="Awad L."/>
            <person name="Roache-Johnson K."/>
            <person name="Ding H."/>
            <person name="Giovannoni S.J."/>
            <person name="Moore L.R."/>
            <person name="Chisholm S.W."/>
        </authorList>
    </citation>
    <scope>NUCLEOTIDE SEQUENCE [LARGE SCALE GENOMIC DNA]</scope>
</reference>
<dbReference type="Gene3D" id="3.40.120.10">
    <property type="entry name" value="Alpha-D-Glucose-1,6-Bisphosphate, subunit A, domain 3"/>
    <property type="match status" value="3"/>
</dbReference>
<sequence>MKFMNEINVININSPFSDQKPGTSGLRKSTLKFQEEHYLEIFIEAILLSLEDLQVSTLVVGGDGRYGNIQAIEKIFQICVAHKVQKVIVPTGGLLSTPATSHLIRKENAIGGIILSASHNPGGIDGDFGVKLNISNGGPAPEMITNKIFKVSQSLTSYKICKIQIPDLSKYGKYSYGETNLEIIDGLKDYSNLMEKLFDFDQISDFLKKDFSLIFDAMNAVTGPYAKNIFVEKMGLANDCVMNGTPLKDFGGLHPDPNLTYASHLADLLLNKKSYSFGAACDGDGDRNMILGSGCFVNPSDSLAVITANTKFVPGYKDGITGVARSMPTSSAVDIVASALNIPCFETPTGWKFFGNLLDNNLITLCGEESFGTGSNHVREKDGLWAVLYWLQVLAEKNCSVSDLMQNHWKQFGRNYYSRHDYEAIPSNTANQIFSNLTSMIENFKGRNFAGQLVQVADNFSYLDPVDDSISENQGLRLILDDNSRVIVRLSGTGTKGATLRLYFEKFFNSEQNLSLNPQVALKPLINDLDALLNISKLTQMETPTVIT</sequence>
<dbReference type="EMBL" id="JNAJ01000018">
    <property type="protein sequence ID" value="KGF90093.1"/>
    <property type="molecule type" value="Genomic_DNA"/>
</dbReference>
<dbReference type="PANTHER" id="PTHR22573">
    <property type="entry name" value="PHOSPHOHEXOMUTASE FAMILY MEMBER"/>
    <property type="match status" value="1"/>
</dbReference>
<dbReference type="InterPro" id="IPR005845">
    <property type="entry name" value="A-D-PHexomutase_a/b/a-II"/>
</dbReference>
<dbReference type="AlphaFoldDB" id="A0A0A1ZPK4"/>
<feature type="domain" description="Alpha-D-phosphohexomutase alpha/beta/alpha" evidence="11">
    <location>
        <begin position="189"/>
        <end position="291"/>
    </location>
</feature>
<evidence type="ECO:0000256" key="4">
    <source>
        <dbReference type="ARBA" id="ARBA00012728"/>
    </source>
</evidence>
<dbReference type="FunFam" id="3.40.120.10:FF:000004">
    <property type="entry name" value="Phosphoglucomutase 5"/>
    <property type="match status" value="1"/>
</dbReference>
<dbReference type="InterPro" id="IPR036900">
    <property type="entry name" value="A-D-PHexomutase_C_sf"/>
</dbReference>
<dbReference type="Pfam" id="PF24947">
    <property type="entry name" value="PGM1_C_vert_fung"/>
    <property type="match status" value="1"/>
</dbReference>
<evidence type="ECO:0000256" key="8">
    <source>
        <dbReference type="ARBA" id="ARBA00023235"/>
    </source>
</evidence>
<dbReference type="Proteomes" id="UP000030491">
    <property type="component" value="Unassembled WGS sequence"/>
</dbReference>
<dbReference type="Pfam" id="PF02879">
    <property type="entry name" value="PGM_PMM_II"/>
    <property type="match status" value="1"/>
</dbReference>
<dbReference type="GO" id="GO:0004614">
    <property type="term" value="F:phosphoglucomutase activity"/>
    <property type="evidence" value="ECO:0007669"/>
    <property type="project" value="UniProtKB-EC"/>
</dbReference>
<evidence type="ECO:0000313" key="14">
    <source>
        <dbReference type="Proteomes" id="UP000030491"/>
    </source>
</evidence>
<dbReference type="InterPro" id="IPR005841">
    <property type="entry name" value="Alpha-D-phosphohexomutase_SF"/>
</dbReference>
<dbReference type="GO" id="GO:0005975">
    <property type="term" value="P:carbohydrate metabolic process"/>
    <property type="evidence" value="ECO:0007669"/>
    <property type="project" value="InterPro"/>
</dbReference>
<evidence type="ECO:0000256" key="7">
    <source>
        <dbReference type="ARBA" id="ARBA00022842"/>
    </source>
</evidence>
<dbReference type="FunFam" id="3.30.310.50:FF:000002">
    <property type="entry name" value="Phosphoglucomutase 5"/>
    <property type="match status" value="1"/>
</dbReference>
<dbReference type="InterPro" id="IPR016055">
    <property type="entry name" value="A-D-PHexomutase_a/b/a-I/II/III"/>
</dbReference>
<dbReference type="Gene3D" id="3.30.310.50">
    <property type="entry name" value="Alpha-D-phosphohexomutase, C-terminal domain"/>
    <property type="match status" value="1"/>
</dbReference>
<dbReference type="GO" id="GO:0005829">
    <property type="term" value="C:cytosol"/>
    <property type="evidence" value="ECO:0007669"/>
    <property type="project" value="TreeGrafter"/>
</dbReference>